<dbReference type="AlphaFoldDB" id="A0A7G9Z6L8"/>
<organism evidence="3">
    <name type="scientific">Candidatus Methanophaga sp. ANME-1 ERB7</name>
    <dbReference type="NCBI Taxonomy" id="2759913"/>
    <lineage>
        <taxon>Archaea</taxon>
        <taxon>Methanobacteriati</taxon>
        <taxon>Methanobacteriota</taxon>
        <taxon>Stenosarchaea group</taxon>
        <taxon>Methanomicrobia</taxon>
        <taxon>Candidatus Methanophagales</taxon>
        <taxon>Candidatus Methanophagaceae</taxon>
        <taxon>Candidatus Methanophaga</taxon>
    </lineage>
</organism>
<dbReference type="InterPro" id="IPR009057">
    <property type="entry name" value="Homeodomain-like_sf"/>
</dbReference>
<feature type="domain" description="Insertion element IS150 protein InsJ-like helix-turn-helix" evidence="2">
    <location>
        <begin position="14"/>
        <end position="66"/>
    </location>
</feature>
<sequence>MKTKELELSEKIERRLEIIHAHTKLEKTIREVIKEFGVCRDTYYYWYHRYVEKGIFGLFDSKKGPKTSPNKTSDDVASKVAETADYHPELDAAEILEVLDCSPEHKPSVATAQRILRSAGMNRPKGRRSKKTMEKKRTSIQAHKKVLKK</sequence>
<reference evidence="3" key="1">
    <citation type="submission" date="2020-06" db="EMBL/GenBank/DDBJ databases">
        <title>Unique genomic features of the anaerobic methanotrophic archaea.</title>
        <authorList>
            <person name="Chadwick G.L."/>
            <person name="Skennerton C.T."/>
            <person name="Laso-Perez R."/>
            <person name="Leu A.O."/>
            <person name="Speth D.R."/>
            <person name="Yu H."/>
            <person name="Morgan-Lang C."/>
            <person name="Hatzenpichler R."/>
            <person name="Goudeau D."/>
            <person name="Malmstrom R."/>
            <person name="Brazelton W.J."/>
            <person name="Woyke T."/>
            <person name="Hallam S.J."/>
            <person name="Tyson G.W."/>
            <person name="Wegener G."/>
            <person name="Boetius A."/>
            <person name="Orphan V."/>
        </authorList>
    </citation>
    <scope>NUCLEOTIDE SEQUENCE</scope>
</reference>
<dbReference type="SUPFAM" id="SSF46689">
    <property type="entry name" value="Homeodomain-like"/>
    <property type="match status" value="1"/>
</dbReference>
<protein>
    <recommendedName>
        <fullName evidence="2">Insertion element IS150 protein InsJ-like helix-turn-helix domain-containing protein</fullName>
    </recommendedName>
</protein>
<evidence type="ECO:0000256" key="1">
    <source>
        <dbReference type="SAM" id="MobiDB-lite"/>
    </source>
</evidence>
<dbReference type="InterPro" id="IPR055247">
    <property type="entry name" value="InsJ-like_HTH"/>
</dbReference>
<evidence type="ECO:0000259" key="2">
    <source>
        <dbReference type="Pfam" id="PF13518"/>
    </source>
</evidence>
<dbReference type="Pfam" id="PF13518">
    <property type="entry name" value="HTH_28"/>
    <property type="match status" value="1"/>
</dbReference>
<evidence type="ECO:0000313" key="3">
    <source>
        <dbReference type="EMBL" id="QNO55902.1"/>
    </source>
</evidence>
<dbReference type="EMBL" id="MT631633">
    <property type="protein sequence ID" value="QNO55902.1"/>
    <property type="molecule type" value="Genomic_DNA"/>
</dbReference>
<proteinExistence type="predicted"/>
<gene>
    <name evidence="3" type="ORF">JGNPCJAK_00004</name>
</gene>
<name>A0A7G9Z6L8_9EURY</name>
<feature type="region of interest" description="Disordered" evidence="1">
    <location>
        <begin position="118"/>
        <end position="149"/>
    </location>
</feature>
<accession>A0A7G9Z6L8</accession>